<evidence type="ECO:0000313" key="2">
    <source>
        <dbReference type="Proteomes" id="UP000887561"/>
    </source>
</evidence>
<feature type="region of interest" description="Disordered" evidence="1">
    <location>
        <begin position="41"/>
        <end position="89"/>
    </location>
</feature>
<name>A0A915MHY0_MELJA</name>
<organism evidence="2 3">
    <name type="scientific">Meloidogyne javanica</name>
    <name type="common">Root-knot nematode worm</name>
    <dbReference type="NCBI Taxonomy" id="6303"/>
    <lineage>
        <taxon>Eukaryota</taxon>
        <taxon>Metazoa</taxon>
        <taxon>Ecdysozoa</taxon>
        <taxon>Nematoda</taxon>
        <taxon>Chromadorea</taxon>
        <taxon>Rhabditida</taxon>
        <taxon>Tylenchina</taxon>
        <taxon>Tylenchomorpha</taxon>
        <taxon>Tylenchoidea</taxon>
        <taxon>Meloidogynidae</taxon>
        <taxon>Meloidogyninae</taxon>
        <taxon>Meloidogyne</taxon>
        <taxon>Meloidogyne incognita group</taxon>
    </lineage>
</organism>
<reference evidence="3" key="1">
    <citation type="submission" date="2022-11" db="UniProtKB">
        <authorList>
            <consortium name="WormBaseParasite"/>
        </authorList>
    </citation>
    <scope>IDENTIFICATION</scope>
</reference>
<dbReference type="Proteomes" id="UP000887561">
    <property type="component" value="Unplaced"/>
</dbReference>
<proteinExistence type="predicted"/>
<protein>
    <submittedName>
        <fullName evidence="3">Uncharacterized protein</fullName>
    </submittedName>
</protein>
<accession>A0A915MHY0</accession>
<dbReference type="AlphaFoldDB" id="A0A915MHY0"/>
<feature type="compositionally biased region" description="Gly residues" evidence="1">
    <location>
        <begin position="76"/>
        <end position="89"/>
    </location>
</feature>
<sequence>MFKHYMERDLYINYNVFLPQKRSNITVHMLEYCRKSGFIGKPKNDTGSTSGHGGGHSQGTNRERRHGGEQHYGTEWGRGYGGYGYHGNY</sequence>
<keyword evidence="2" id="KW-1185">Reference proteome</keyword>
<evidence type="ECO:0000256" key="1">
    <source>
        <dbReference type="SAM" id="MobiDB-lite"/>
    </source>
</evidence>
<dbReference type="WBParaSite" id="scaffold39934_cov1293.g23646">
    <property type="protein sequence ID" value="scaffold39934_cov1293.g23646"/>
    <property type="gene ID" value="scaffold39934_cov1293.g23646"/>
</dbReference>
<evidence type="ECO:0000313" key="3">
    <source>
        <dbReference type="WBParaSite" id="scaffold39934_cov1293.g23646"/>
    </source>
</evidence>